<dbReference type="InterPro" id="IPR009057">
    <property type="entry name" value="Homeodomain-like_sf"/>
</dbReference>
<dbReference type="SUPFAM" id="SSF46689">
    <property type="entry name" value="Homeodomain-like"/>
    <property type="match status" value="1"/>
</dbReference>
<evidence type="ECO:0000313" key="5">
    <source>
        <dbReference type="Proteomes" id="UP001165492"/>
    </source>
</evidence>
<evidence type="ECO:0000259" key="3">
    <source>
        <dbReference type="PROSITE" id="PS50977"/>
    </source>
</evidence>
<dbReference type="PANTHER" id="PTHR30328:SF54">
    <property type="entry name" value="HTH-TYPE TRANSCRIPTIONAL REPRESSOR SCO4008"/>
    <property type="match status" value="1"/>
</dbReference>
<feature type="domain" description="HTH tetR-type" evidence="3">
    <location>
        <begin position="7"/>
        <end position="67"/>
    </location>
</feature>
<dbReference type="InterPro" id="IPR001647">
    <property type="entry name" value="HTH_TetR"/>
</dbReference>
<proteinExistence type="predicted"/>
<keyword evidence="1 2" id="KW-0238">DNA-binding</keyword>
<evidence type="ECO:0000313" key="4">
    <source>
        <dbReference type="EMBL" id="MCC5468430.1"/>
    </source>
</evidence>
<dbReference type="Gene3D" id="1.10.357.10">
    <property type="entry name" value="Tetracycline Repressor, domain 2"/>
    <property type="match status" value="1"/>
</dbReference>
<feature type="DNA-binding region" description="H-T-H motif" evidence="2">
    <location>
        <begin position="30"/>
        <end position="49"/>
    </location>
</feature>
<dbReference type="Proteomes" id="UP001165492">
    <property type="component" value="Unassembled WGS sequence"/>
</dbReference>
<dbReference type="Pfam" id="PF00440">
    <property type="entry name" value="TetR_N"/>
    <property type="match status" value="1"/>
</dbReference>
<keyword evidence="5" id="KW-1185">Reference proteome</keyword>
<sequence>MIRKNIPDAKNRILQAAIQVFAEKSFEGSRVDEIAQEANVPKSVIYYHFKSKDEILEVLIQNFLQGYLNLLAMDETDTHQKRVEQLTERFETRYSKFEENNADIIRIIMIESLKKSNEKPVIFKMVEAMIEKEIALHHWSNDEKHERLVAEFFTRFIPTYAYTCFRESWMKYFDIEKEGLDKLFAKIFMATHGAYHKYHE</sequence>
<dbReference type="PRINTS" id="PR00455">
    <property type="entry name" value="HTHTETR"/>
</dbReference>
<dbReference type="RefSeq" id="WP_229537321.1">
    <property type="nucleotide sequence ID" value="NZ_JAJHJB010000066.1"/>
</dbReference>
<dbReference type="PANTHER" id="PTHR30328">
    <property type="entry name" value="TRANSCRIPTIONAL REPRESSOR"/>
    <property type="match status" value="1"/>
</dbReference>
<name>A0ABS8HZK5_9FIRM</name>
<dbReference type="EMBL" id="JAJHJB010000066">
    <property type="protein sequence ID" value="MCC5468430.1"/>
    <property type="molecule type" value="Genomic_DNA"/>
</dbReference>
<evidence type="ECO:0000256" key="1">
    <source>
        <dbReference type="ARBA" id="ARBA00023125"/>
    </source>
</evidence>
<organism evidence="4 5">
    <name type="scientific">Pelosinus baikalensis</name>
    <dbReference type="NCBI Taxonomy" id="2892015"/>
    <lineage>
        <taxon>Bacteria</taxon>
        <taxon>Bacillati</taxon>
        <taxon>Bacillota</taxon>
        <taxon>Negativicutes</taxon>
        <taxon>Selenomonadales</taxon>
        <taxon>Sporomusaceae</taxon>
        <taxon>Pelosinus</taxon>
    </lineage>
</organism>
<evidence type="ECO:0000256" key="2">
    <source>
        <dbReference type="PROSITE-ProRule" id="PRU00335"/>
    </source>
</evidence>
<reference evidence="4" key="1">
    <citation type="submission" date="2021-11" db="EMBL/GenBank/DDBJ databases">
        <title>Description of a new species Pelosinus isolated from the bottom sediments of Lake Baikal.</title>
        <authorList>
            <person name="Zakharyuk A."/>
        </authorList>
    </citation>
    <scope>NUCLEOTIDE SEQUENCE</scope>
    <source>
        <strain evidence="4">Bkl1</strain>
    </source>
</reference>
<gene>
    <name evidence="4" type="ORF">LMF89_24140</name>
</gene>
<accession>A0ABS8HZK5</accession>
<comment type="caution">
    <text evidence="4">The sequence shown here is derived from an EMBL/GenBank/DDBJ whole genome shotgun (WGS) entry which is preliminary data.</text>
</comment>
<protein>
    <submittedName>
        <fullName evidence="4">TetR/AcrR family transcriptional regulator</fullName>
    </submittedName>
</protein>
<dbReference type="PROSITE" id="PS50977">
    <property type="entry name" value="HTH_TETR_2"/>
    <property type="match status" value="1"/>
</dbReference>
<dbReference type="InterPro" id="IPR050109">
    <property type="entry name" value="HTH-type_TetR-like_transc_reg"/>
</dbReference>